<proteinExistence type="predicted"/>
<dbReference type="InterPro" id="IPR011009">
    <property type="entry name" value="Kinase-like_dom_sf"/>
</dbReference>
<evidence type="ECO:0000313" key="3">
    <source>
        <dbReference type="Proteomes" id="UP000694892"/>
    </source>
</evidence>
<dbReference type="Gene3D" id="1.10.510.10">
    <property type="entry name" value="Transferase(Phosphotransferase) domain 1"/>
    <property type="match status" value="1"/>
</dbReference>
<dbReference type="PROSITE" id="PS50011">
    <property type="entry name" value="PROTEIN_KINASE_DOM"/>
    <property type="match status" value="1"/>
</dbReference>
<organism evidence="2 3">
    <name type="scientific">Xenopus laevis</name>
    <name type="common">African clawed frog</name>
    <dbReference type="NCBI Taxonomy" id="8355"/>
    <lineage>
        <taxon>Eukaryota</taxon>
        <taxon>Metazoa</taxon>
        <taxon>Chordata</taxon>
        <taxon>Craniata</taxon>
        <taxon>Vertebrata</taxon>
        <taxon>Euteleostomi</taxon>
        <taxon>Amphibia</taxon>
        <taxon>Batrachia</taxon>
        <taxon>Anura</taxon>
        <taxon>Pipoidea</taxon>
        <taxon>Pipidae</taxon>
        <taxon>Xenopodinae</taxon>
        <taxon>Xenopus</taxon>
        <taxon>Xenopus</taxon>
    </lineage>
</organism>
<dbReference type="AlphaFoldDB" id="A0A974HAV7"/>
<dbReference type="EMBL" id="CM004479">
    <property type="protein sequence ID" value="OCT70816.1"/>
    <property type="molecule type" value="Genomic_DNA"/>
</dbReference>
<dbReference type="PANTHER" id="PTHR48015:SF2">
    <property type="entry name" value="MITOGEN-ACTIVATED PROTEIN KINASE KINASE KINASE KINASE 4"/>
    <property type="match status" value="1"/>
</dbReference>
<dbReference type="GO" id="GO:0048812">
    <property type="term" value="P:neuron projection morphogenesis"/>
    <property type="evidence" value="ECO:0007669"/>
    <property type="project" value="TreeGrafter"/>
</dbReference>
<dbReference type="Proteomes" id="UP000694892">
    <property type="component" value="Chromosome 7S"/>
</dbReference>
<dbReference type="InterPro" id="IPR000719">
    <property type="entry name" value="Prot_kinase_dom"/>
</dbReference>
<dbReference type="GO" id="GO:0043408">
    <property type="term" value="P:regulation of MAPK cascade"/>
    <property type="evidence" value="ECO:0007669"/>
    <property type="project" value="TreeGrafter"/>
</dbReference>
<gene>
    <name evidence="2" type="ORF">XELAEV_18037740mg</name>
</gene>
<sequence>ADVWSLGITAIKMAEGYLPYSQLPIKKLIKEVIYGPPPALTRDGWSNNVYFFIDECLQKQPARRPSARQLLTHPFITNIWGEDGIRKNIIKHLQRSKEIALFFCSYNKSKFQNYYKKSESMSNSDHSFLSIKTLKSQKTTIGGRDRGINLGAHLSFCLPQTIILIIMWK</sequence>
<protein>
    <recommendedName>
        <fullName evidence="1">Protein kinase domain-containing protein</fullName>
    </recommendedName>
</protein>
<evidence type="ECO:0000313" key="2">
    <source>
        <dbReference type="EMBL" id="OCT70816.1"/>
    </source>
</evidence>
<dbReference type="InterPro" id="IPR050285">
    <property type="entry name" value="STE20_Ser/Thr_kinase"/>
</dbReference>
<dbReference type="GO" id="GO:0004674">
    <property type="term" value="F:protein serine/threonine kinase activity"/>
    <property type="evidence" value="ECO:0007669"/>
    <property type="project" value="TreeGrafter"/>
</dbReference>
<name>A0A974HAV7_XENLA</name>
<dbReference type="GO" id="GO:0000165">
    <property type="term" value="P:MAPK cascade"/>
    <property type="evidence" value="ECO:0007669"/>
    <property type="project" value="TreeGrafter"/>
</dbReference>
<dbReference type="GO" id="GO:0005524">
    <property type="term" value="F:ATP binding"/>
    <property type="evidence" value="ECO:0007669"/>
    <property type="project" value="InterPro"/>
</dbReference>
<dbReference type="SUPFAM" id="SSF56112">
    <property type="entry name" value="Protein kinase-like (PK-like)"/>
    <property type="match status" value="1"/>
</dbReference>
<dbReference type="PANTHER" id="PTHR48015">
    <property type="entry name" value="SERINE/THREONINE-PROTEIN KINASE TAO"/>
    <property type="match status" value="1"/>
</dbReference>
<reference evidence="3" key="1">
    <citation type="journal article" date="2016" name="Nature">
        <title>Genome evolution in the allotetraploid frog Xenopus laevis.</title>
        <authorList>
            <person name="Session A.M."/>
            <person name="Uno Y."/>
            <person name="Kwon T."/>
            <person name="Chapman J.A."/>
            <person name="Toyoda A."/>
            <person name="Takahashi S."/>
            <person name="Fukui A."/>
            <person name="Hikosaka A."/>
            <person name="Suzuki A."/>
            <person name="Kondo M."/>
            <person name="van Heeringen S.J."/>
            <person name="Quigley I."/>
            <person name="Heinz S."/>
            <person name="Ogino H."/>
            <person name="Ochi H."/>
            <person name="Hellsten U."/>
            <person name="Lyons J.B."/>
            <person name="Simakov O."/>
            <person name="Putnam N."/>
            <person name="Stites J."/>
            <person name="Kuroki Y."/>
            <person name="Tanaka T."/>
            <person name="Michiue T."/>
            <person name="Watanabe M."/>
            <person name="Bogdanovic O."/>
            <person name="Lister R."/>
            <person name="Georgiou G."/>
            <person name="Paranjpe S.S."/>
            <person name="van Kruijsbergen I."/>
            <person name="Shu S."/>
            <person name="Carlson J."/>
            <person name="Kinoshita T."/>
            <person name="Ohta Y."/>
            <person name="Mawaribuchi S."/>
            <person name="Jenkins J."/>
            <person name="Grimwood J."/>
            <person name="Schmutz J."/>
            <person name="Mitros T."/>
            <person name="Mozaffari S.V."/>
            <person name="Suzuki Y."/>
            <person name="Haramoto Y."/>
            <person name="Yamamoto T.S."/>
            <person name="Takagi C."/>
            <person name="Heald R."/>
            <person name="Miller K."/>
            <person name="Haudenschild C."/>
            <person name="Kitzman J."/>
            <person name="Nakayama T."/>
            <person name="Izutsu Y."/>
            <person name="Robert J."/>
            <person name="Fortriede J."/>
            <person name="Burns K."/>
            <person name="Lotay V."/>
            <person name="Karimi K."/>
            <person name="Yasuoka Y."/>
            <person name="Dichmann D.S."/>
            <person name="Flajnik M.F."/>
            <person name="Houston D.W."/>
            <person name="Shendure J."/>
            <person name="DuPasquier L."/>
            <person name="Vize P.D."/>
            <person name="Zorn A.M."/>
            <person name="Ito M."/>
            <person name="Marcotte E.M."/>
            <person name="Wallingford J.B."/>
            <person name="Ito Y."/>
            <person name="Asashima M."/>
            <person name="Ueno N."/>
            <person name="Matsuda Y."/>
            <person name="Veenstra G.J."/>
            <person name="Fujiyama A."/>
            <person name="Harland R.M."/>
            <person name="Taira M."/>
            <person name="Rokhsar D.S."/>
        </authorList>
    </citation>
    <scope>NUCLEOTIDE SEQUENCE [LARGE SCALE GENOMIC DNA]</scope>
    <source>
        <strain evidence="3">J</strain>
    </source>
</reference>
<feature type="non-terminal residue" evidence="2">
    <location>
        <position position="1"/>
    </location>
</feature>
<evidence type="ECO:0000259" key="1">
    <source>
        <dbReference type="PROSITE" id="PS50011"/>
    </source>
</evidence>
<accession>A0A974HAV7</accession>
<feature type="domain" description="Protein kinase" evidence="1">
    <location>
        <begin position="1"/>
        <end position="76"/>
    </location>
</feature>
<dbReference type="Pfam" id="PF00069">
    <property type="entry name" value="Pkinase"/>
    <property type="match status" value="1"/>
</dbReference>
<dbReference type="GO" id="GO:0005737">
    <property type="term" value="C:cytoplasm"/>
    <property type="evidence" value="ECO:0007669"/>
    <property type="project" value="TreeGrafter"/>
</dbReference>